<evidence type="ECO:0000259" key="3">
    <source>
        <dbReference type="PROSITE" id="PS50222"/>
    </source>
</evidence>
<keyword evidence="5" id="KW-1185">Reference proteome</keyword>
<dbReference type="Gene3D" id="1.10.238.10">
    <property type="entry name" value="EF-hand"/>
    <property type="match status" value="2"/>
</dbReference>
<dbReference type="SMART" id="SM00054">
    <property type="entry name" value="EFh"/>
    <property type="match status" value="3"/>
</dbReference>
<evidence type="ECO:0000256" key="1">
    <source>
        <dbReference type="SAM" id="MobiDB-lite"/>
    </source>
</evidence>
<dbReference type="SUPFAM" id="SSF47473">
    <property type="entry name" value="EF-hand"/>
    <property type="match status" value="1"/>
</dbReference>
<name>A0ABY7NHF0_9SPHN</name>
<protein>
    <submittedName>
        <fullName evidence="4">EF-hand domain-containing protein</fullName>
    </submittedName>
</protein>
<dbReference type="RefSeq" id="WP_270075614.1">
    <property type="nucleotide sequence ID" value="NZ_CP115174.1"/>
</dbReference>
<proteinExistence type="predicted"/>
<dbReference type="Pfam" id="PF13202">
    <property type="entry name" value="EF-hand_5"/>
    <property type="match status" value="1"/>
</dbReference>
<organism evidence="4 5">
    <name type="scientific">Sphingomonas abietis</name>
    <dbReference type="NCBI Taxonomy" id="3012344"/>
    <lineage>
        <taxon>Bacteria</taxon>
        <taxon>Pseudomonadati</taxon>
        <taxon>Pseudomonadota</taxon>
        <taxon>Alphaproteobacteria</taxon>
        <taxon>Sphingomonadales</taxon>
        <taxon>Sphingomonadaceae</taxon>
        <taxon>Sphingomonas</taxon>
    </lineage>
</organism>
<keyword evidence="2" id="KW-0732">Signal</keyword>
<dbReference type="EMBL" id="CP115174">
    <property type="protein sequence ID" value="WBO20964.1"/>
    <property type="molecule type" value="Genomic_DNA"/>
</dbReference>
<dbReference type="PROSITE" id="PS00018">
    <property type="entry name" value="EF_HAND_1"/>
    <property type="match status" value="1"/>
</dbReference>
<evidence type="ECO:0000313" key="5">
    <source>
        <dbReference type="Proteomes" id="UP001210865"/>
    </source>
</evidence>
<evidence type="ECO:0000256" key="2">
    <source>
        <dbReference type="SAM" id="SignalP"/>
    </source>
</evidence>
<reference evidence="4 5" key="1">
    <citation type="submission" date="2022-12" db="EMBL/GenBank/DDBJ databases">
        <title>Sphingomonas abieness sp. nov., an endophytic bacterium isolated from Abies koreana.</title>
        <authorList>
            <person name="Jiang L."/>
            <person name="Lee J."/>
        </authorList>
    </citation>
    <scope>NUCLEOTIDE SEQUENCE [LARGE SCALE GENOMIC DNA]</scope>
    <source>
        <strain evidence="5">PAMB 00755</strain>
    </source>
</reference>
<feature type="region of interest" description="Disordered" evidence="1">
    <location>
        <begin position="147"/>
        <end position="173"/>
    </location>
</feature>
<dbReference type="PROSITE" id="PS50222">
    <property type="entry name" value="EF_HAND_2"/>
    <property type="match status" value="1"/>
</dbReference>
<sequence>MRLARIATVTTLIGLTLASGAVAAIEKQPAKPAAAKAAATPASSGDVTRAQMQAQIKKTFDLADTNHDGFMSRAEFAKRMGAVINRDAPPTKADAQRMLDAANRAFNDVDTNHDGKLSLAEASKRPLAAFDMMDTNHDGVLTVAEKAAAHKEAPALPSTPAGPSQGEMQGPGR</sequence>
<dbReference type="InterPro" id="IPR011992">
    <property type="entry name" value="EF-hand-dom_pair"/>
</dbReference>
<dbReference type="InterPro" id="IPR018247">
    <property type="entry name" value="EF_Hand_1_Ca_BS"/>
</dbReference>
<dbReference type="CDD" id="cd00051">
    <property type="entry name" value="EFh"/>
    <property type="match status" value="1"/>
</dbReference>
<dbReference type="Pfam" id="PF13499">
    <property type="entry name" value="EF-hand_7"/>
    <property type="match status" value="1"/>
</dbReference>
<gene>
    <name evidence="4" type="ORF">PBT88_12185</name>
</gene>
<evidence type="ECO:0000313" key="4">
    <source>
        <dbReference type="EMBL" id="WBO20964.1"/>
    </source>
</evidence>
<feature type="signal peptide" evidence="2">
    <location>
        <begin position="1"/>
        <end position="23"/>
    </location>
</feature>
<accession>A0ABY7NHF0</accession>
<feature type="chain" id="PRO_5046722739" evidence="2">
    <location>
        <begin position="24"/>
        <end position="173"/>
    </location>
</feature>
<dbReference type="InterPro" id="IPR002048">
    <property type="entry name" value="EF_hand_dom"/>
</dbReference>
<dbReference type="Proteomes" id="UP001210865">
    <property type="component" value="Chromosome"/>
</dbReference>
<feature type="domain" description="EF-hand" evidence="3">
    <location>
        <begin position="51"/>
        <end position="86"/>
    </location>
</feature>